<protein>
    <submittedName>
        <fullName evidence="2">LRC71 protein</fullName>
    </submittedName>
</protein>
<reference evidence="2 3" key="1">
    <citation type="submission" date="2019-09" db="EMBL/GenBank/DDBJ databases">
        <title>Bird 10,000 Genomes (B10K) Project - Family phase.</title>
        <authorList>
            <person name="Zhang G."/>
        </authorList>
    </citation>
    <scope>NUCLEOTIDE SEQUENCE [LARGE SCALE GENOMIC DNA]</scope>
    <source>
        <strain evidence="2">B10K-DU-001-57</strain>
        <tissue evidence="2">Muscle</tissue>
    </source>
</reference>
<evidence type="ECO:0000313" key="3">
    <source>
        <dbReference type="Proteomes" id="UP000567872"/>
    </source>
</evidence>
<dbReference type="Gene3D" id="3.80.10.10">
    <property type="entry name" value="Ribonuclease Inhibitor"/>
    <property type="match status" value="1"/>
</dbReference>
<evidence type="ECO:0000256" key="1">
    <source>
        <dbReference type="SAM" id="MobiDB-lite"/>
    </source>
</evidence>
<dbReference type="InterPro" id="IPR032675">
    <property type="entry name" value="LRR_dom_sf"/>
</dbReference>
<sequence>TLSLEGNPLPEHSFHVLMGTDSTFNHISDVGAGHIAEGLRWNRSLLSLSLAHNNIGDAGALRLAEVLGPFTLTHAEVVERRRLLMTEALGQPNTVSTWSECAPSLQGSTAADRLPLAKQSKTTAKKKEPLRKEDFKQTKKPATAPADPRPTRSRGAKVGGKERRGVEAQDPAEPSHPLLEPAWHRHGKVILPGNRALLNLNLAHNHITERGLGAFLAVLEGQQQKGQLVGRPGLLRLSLQRNSFPPTCEAFARLQQLLLQRDPVPKPQGREEEQGPGP</sequence>
<feature type="region of interest" description="Disordered" evidence="1">
    <location>
        <begin position="109"/>
        <end position="179"/>
    </location>
</feature>
<name>A0A7K9V3H0_ANSSE</name>
<gene>
    <name evidence="2" type="primary">Lrrc71</name>
    <name evidence="2" type="ORF">ANSSEM_R08977</name>
</gene>
<dbReference type="InterPro" id="IPR053040">
    <property type="entry name" value="LRR-containing_protein_71"/>
</dbReference>
<feature type="non-terminal residue" evidence="2">
    <location>
        <position position="278"/>
    </location>
</feature>
<dbReference type="EMBL" id="VXAA01003112">
    <property type="protein sequence ID" value="NXI66856.1"/>
    <property type="molecule type" value="Genomic_DNA"/>
</dbReference>
<organism evidence="2 3">
    <name type="scientific">Anseranas semipalmata</name>
    <name type="common">Magpie goose</name>
    <name type="synonym">Anas semipalmata</name>
    <dbReference type="NCBI Taxonomy" id="8851"/>
    <lineage>
        <taxon>Eukaryota</taxon>
        <taxon>Metazoa</taxon>
        <taxon>Chordata</taxon>
        <taxon>Craniata</taxon>
        <taxon>Vertebrata</taxon>
        <taxon>Euteleostomi</taxon>
        <taxon>Archelosauria</taxon>
        <taxon>Archosauria</taxon>
        <taxon>Dinosauria</taxon>
        <taxon>Saurischia</taxon>
        <taxon>Theropoda</taxon>
        <taxon>Coelurosauria</taxon>
        <taxon>Aves</taxon>
        <taxon>Neognathae</taxon>
        <taxon>Galloanserae</taxon>
        <taxon>Anseriformes</taxon>
        <taxon>Anseranatidae</taxon>
        <taxon>Anseranas</taxon>
    </lineage>
</organism>
<keyword evidence="3" id="KW-1185">Reference proteome</keyword>
<dbReference type="AlphaFoldDB" id="A0A7K9V3H0"/>
<comment type="caution">
    <text evidence="2">The sequence shown here is derived from an EMBL/GenBank/DDBJ whole genome shotgun (WGS) entry which is preliminary data.</text>
</comment>
<feature type="non-terminal residue" evidence="2">
    <location>
        <position position="1"/>
    </location>
</feature>
<dbReference type="InterPro" id="IPR001611">
    <property type="entry name" value="Leu-rich_rpt"/>
</dbReference>
<dbReference type="PANTHER" id="PTHR46984">
    <property type="entry name" value="LEUCINE-RICH REPEAT-CONTAINING PROTEIN 71"/>
    <property type="match status" value="1"/>
</dbReference>
<dbReference type="SMART" id="SM00368">
    <property type="entry name" value="LRR_RI"/>
    <property type="match status" value="3"/>
</dbReference>
<evidence type="ECO:0000313" key="2">
    <source>
        <dbReference type="EMBL" id="NXI66856.1"/>
    </source>
</evidence>
<dbReference type="Pfam" id="PF13516">
    <property type="entry name" value="LRR_6"/>
    <property type="match status" value="2"/>
</dbReference>
<accession>A0A7K9V3H0</accession>
<dbReference type="Proteomes" id="UP000567872">
    <property type="component" value="Unassembled WGS sequence"/>
</dbReference>
<dbReference type="OrthoDB" id="120976at2759"/>
<feature type="compositionally biased region" description="Basic and acidic residues" evidence="1">
    <location>
        <begin position="125"/>
        <end position="137"/>
    </location>
</feature>
<dbReference type="PANTHER" id="PTHR46984:SF1">
    <property type="entry name" value="LEUCINE-RICH REPEAT-CONTAINING PROTEIN 71"/>
    <property type="match status" value="1"/>
</dbReference>
<dbReference type="SUPFAM" id="SSF52047">
    <property type="entry name" value="RNI-like"/>
    <property type="match status" value="1"/>
</dbReference>
<proteinExistence type="predicted"/>